<evidence type="ECO:0000259" key="15">
    <source>
        <dbReference type="PROSITE" id="PS50999"/>
    </source>
</evidence>
<keyword evidence="3 10" id="KW-0813">Transport</keyword>
<keyword evidence="11" id="KW-0479">Metal-binding</keyword>
<dbReference type="Gene3D" id="1.10.287.90">
    <property type="match status" value="1"/>
</dbReference>
<comment type="function">
    <text evidence="11">Subunits I and II form the functional core of the enzyme complex. Electrons originating in cytochrome c are transferred via heme a and Cu(A) to the binuclear center formed by heme a3 and Cu(B).</text>
</comment>
<accession>A0A1H2AZ11</accession>
<dbReference type="GO" id="GO:0042773">
    <property type="term" value="P:ATP synthesis coupled electron transport"/>
    <property type="evidence" value="ECO:0007669"/>
    <property type="project" value="TreeGrafter"/>
</dbReference>
<evidence type="ECO:0000256" key="5">
    <source>
        <dbReference type="ARBA" id="ARBA00022692"/>
    </source>
</evidence>
<dbReference type="InterPro" id="IPR008972">
    <property type="entry name" value="Cupredoxin"/>
</dbReference>
<feature type="domain" description="Cytochrome oxidase subunit II transmembrane region profile" evidence="15">
    <location>
        <begin position="114"/>
        <end position="209"/>
    </location>
</feature>
<organism evidence="16 17">
    <name type="scientific">Mucilaginibacter mallensis</name>
    <dbReference type="NCBI Taxonomy" id="652787"/>
    <lineage>
        <taxon>Bacteria</taxon>
        <taxon>Pseudomonadati</taxon>
        <taxon>Bacteroidota</taxon>
        <taxon>Sphingobacteriia</taxon>
        <taxon>Sphingobacteriales</taxon>
        <taxon>Sphingobacteriaceae</taxon>
        <taxon>Mucilaginibacter</taxon>
    </lineage>
</organism>
<feature type="domain" description="Cytochrome oxidase subunit II copper A binding" evidence="14">
    <location>
        <begin position="212"/>
        <end position="364"/>
    </location>
</feature>
<evidence type="ECO:0000259" key="14">
    <source>
        <dbReference type="PROSITE" id="PS50857"/>
    </source>
</evidence>
<dbReference type="PANTHER" id="PTHR22888:SF9">
    <property type="entry name" value="CYTOCHROME C OXIDASE SUBUNIT 2"/>
    <property type="match status" value="1"/>
</dbReference>
<evidence type="ECO:0000256" key="9">
    <source>
        <dbReference type="ARBA" id="ARBA00023136"/>
    </source>
</evidence>
<keyword evidence="11" id="KW-0186">Copper</keyword>
<dbReference type="PANTHER" id="PTHR22888">
    <property type="entry name" value="CYTOCHROME C OXIDASE, SUBUNIT II"/>
    <property type="match status" value="1"/>
</dbReference>
<feature type="chain" id="PRO_5009269338" description="Cytochrome c oxidase subunit 2" evidence="13">
    <location>
        <begin position="30"/>
        <end position="397"/>
    </location>
</feature>
<keyword evidence="7 10" id="KW-0249">Electron transport</keyword>
<evidence type="ECO:0000256" key="2">
    <source>
        <dbReference type="ARBA" id="ARBA00007866"/>
    </source>
</evidence>
<proteinExistence type="inferred from homology"/>
<feature type="transmembrane region" description="Helical" evidence="12">
    <location>
        <begin position="52"/>
        <end position="74"/>
    </location>
</feature>
<dbReference type="InterPro" id="IPR011759">
    <property type="entry name" value="Cyt_c_oxidase_su2_TM_dom"/>
</dbReference>
<keyword evidence="13" id="KW-0732">Signal</keyword>
<dbReference type="OrthoDB" id="9781261at2"/>
<dbReference type="RefSeq" id="WP_091376569.1">
    <property type="nucleotide sequence ID" value="NZ_LT629740.1"/>
</dbReference>
<dbReference type="SUPFAM" id="SSF81464">
    <property type="entry name" value="Cytochrome c oxidase subunit II-like, transmembrane region"/>
    <property type="match status" value="1"/>
</dbReference>
<comment type="catalytic activity">
    <reaction evidence="11">
        <text>4 Fe(II)-[cytochrome c] + O2 + 8 H(+)(in) = 4 Fe(III)-[cytochrome c] + 2 H2O + 4 H(+)(out)</text>
        <dbReference type="Rhea" id="RHEA:11436"/>
        <dbReference type="Rhea" id="RHEA-COMP:10350"/>
        <dbReference type="Rhea" id="RHEA-COMP:14399"/>
        <dbReference type="ChEBI" id="CHEBI:15377"/>
        <dbReference type="ChEBI" id="CHEBI:15378"/>
        <dbReference type="ChEBI" id="CHEBI:15379"/>
        <dbReference type="ChEBI" id="CHEBI:29033"/>
        <dbReference type="ChEBI" id="CHEBI:29034"/>
        <dbReference type="EC" id="7.1.1.9"/>
    </reaction>
</comment>
<evidence type="ECO:0000256" key="3">
    <source>
        <dbReference type="ARBA" id="ARBA00022448"/>
    </source>
</evidence>
<dbReference type="PROSITE" id="PS50857">
    <property type="entry name" value="COX2_CUA"/>
    <property type="match status" value="1"/>
</dbReference>
<reference evidence="16 17" key="1">
    <citation type="submission" date="2016-10" db="EMBL/GenBank/DDBJ databases">
        <authorList>
            <person name="de Groot N.N."/>
        </authorList>
    </citation>
    <scope>NUCLEOTIDE SEQUENCE [LARGE SCALE GENOMIC DNA]</scope>
    <source>
        <strain evidence="16 17">MP1X4</strain>
    </source>
</reference>
<evidence type="ECO:0000256" key="12">
    <source>
        <dbReference type="SAM" id="Phobius"/>
    </source>
</evidence>
<dbReference type="GO" id="GO:0005886">
    <property type="term" value="C:plasma membrane"/>
    <property type="evidence" value="ECO:0007669"/>
    <property type="project" value="UniProtKB-SubCell"/>
</dbReference>
<keyword evidence="4 10" id="KW-0679">Respiratory chain</keyword>
<dbReference type="InterPro" id="IPR045187">
    <property type="entry name" value="CcO_II"/>
</dbReference>
<feature type="transmembrane region" description="Helical" evidence="12">
    <location>
        <begin position="94"/>
        <end position="112"/>
    </location>
</feature>
<keyword evidence="17" id="KW-1185">Reference proteome</keyword>
<dbReference type="STRING" id="652787.SAMN05216490_3802"/>
<dbReference type="AlphaFoldDB" id="A0A1H2AZ11"/>
<evidence type="ECO:0000256" key="4">
    <source>
        <dbReference type="ARBA" id="ARBA00022660"/>
    </source>
</evidence>
<name>A0A1H2AZ11_MUCMA</name>
<dbReference type="EMBL" id="LT629740">
    <property type="protein sequence ID" value="SDT50989.1"/>
    <property type="molecule type" value="Genomic_DNA"/>
</dbReference>
<dbReference type="PROSITE" id="PS50999">
    <property type="entry name" value="COX2_TM"/>
    <property type="match status" value="1"/>
</dbReference>
<evidence type="ECO:0000256" key="1">
    <source>
        <dbReference type="ARBA" id="ARBA00004141"/>
    </source>
</evidence>
<dbReference type="SUPFAM" id="SSF49503">
    <property type="entry name" value="Cupredoxins"/>
    <property type="match status" value="1"/>
</dbReference>
<protein>
    <recommendedName>
        <fullName evidence="11">Cytochrome c oxidase subunit 2</fullName>
        <ecNumber evidence="11">7.1.1.9</ecNumber>
    </recommendedName>
</protein>
<evidence type="ECO:0000313" key="16">
    <source>
        <dbReference type="EMBL" id="SDT50989.1"/>
    </source>
</evidence>
<feature type="transmembrane region" description="Helical" evidence="12">
    <location>
        <begin position="181"/>
        <end position="202"/>
    </location>
</feature>
<sequence length="397" mass="45068">MGFKKILNSKKIFSLLAVFMLTGTNLLMAQTAAPADATTAAAADDKTAMWMGAGYYVLLFLLLCVVIAIVGKILRVYDLTQQIQGKKELNWNNLMAVICLVFLIFGLYGAYWEFTVQGTQTLPEAASAHGVKIDEMFTVTTVLTMIVFFITQILLFGFLFKYKHSSKRKAYYLPHNNTIEKVWTIAPAIVLTILVVFGFFTWQEITNSAEVKGDLNIEITGHQFAWELRYPGKDQKLGTIDYKLVSGTNKLGIDFKDRNSFDDLQADTLVLPVNRSIRLNIRAQDVIHSVYLPHFRVQLNAVPGLPTFFKFVPTITTAEMRNKLDDPKFEYLLYCNKICGGIHYNMKKVVRVVTEAEYQDWIAHQKPYLTDDLKKQMNIATTTQSKNVQPNRLALNN</sequence>
<evidence type="ECO:0000256" key="13">
    <source>
        <dbReference type="SAM" id="SignalP"/>
    </source>
</evidence>
<evidence type="ECO:0000256" key="11">
    <source>
        <dbReference type="RuleBase" id="RU004024"/>
    </source>
</evidence>
<evidence type="ECO:0000256" key="7">
    <source>
        <dbReference type="ARBA" id="ARBA00022982"/>
    </source>
</evidence>
<feature type="signal peptide" evidence="13">
    <location>
        <begin position="1"/>
        <end position="29"/>
    </location>
</feature>
<dbReference type="InterPro" id="IPR036257">
    <property type="entry name" value="Cyt_c_oxidase_su2_TM_sf"/>
</dbReference>
<dbReference type="GO" id="GO:0004129">
    <property type="term" value="F:cytochrome-c oxidase activity"/>
    <property type="evidence" value="ECO:0007669"/>
    <property type="project" value="UniProtKB-EC"/>
</dbReference>
<evidence type="ECO:0000256" key="6">
    <source>
        <dbReference type="ARBA" id="ARBA00022967"/>
    </source>
</evidence>
<comment type="cofactor">
    <cofactor evidence="11">
        <name>Cu cation</name>
        <dbReference type="ChEBI" id="CHEBI:23378"/>
    </cofactor>
    <text evidence="11">Binds a copper A center.</text>
</comment>
<keyword evidence="8 12" id="KW-1133">Transmembrane helix</keyword>
<dbReference type="Proteomes" id="UP000199679">
    <property type="component" value="Chromosome I"/>
</dbReference>
<comment type="similarity">
    <text evidence="2 10">Belongs to the cytochrome c oxidase subunit 2 family.</text>
</comment>
<keyword evidence="9 12" id="KW-0472">Membrane</keyword>
<dbReference type="Pfam" id="PF00116">
    <property type="entry name" value="COX2"/>
    <property type="match status" value="1"/>
</dbReference>
<comment type="subcellular location">
    <subcellularLocation>
        <location evidence="10">Cell membrane</location>
        <topology evidence="10">Multi-pass membrane protein</topology>
    </subcellularLocation>
    <subcellularLocation>
        <location evidence="1">Membrane</location>
        <topology evidence="1">Multi-pass membrane protein</topology>
    </subcellularLocation>
</comment>
<evidence type="ECO:0000313" key="17">
    <source>
        <dbReference type="Proteomes" id="UP000199679"/>
    </source>
</evidence>
<dbReference type="EC" id="7.1.1.9" evidence="11"/>
<evidence type="ECO:0000256" key="10">
    <source>
        <dbReference type="RuleBase" id="RU000456"/>
    </source>
</evidence>
<dbReference type="Pfam" id="PF02790">
    <property type="entry name" value="COX2_TM"/>
    <property type="match status" value="1"/>
</dbReference>
<dbReference type="Gene3D" id="2.60.40.420">
    <property type="entry name" value="Cupredoxins - blue copper proteins"/>
    <property type="match status" value="1"/>
</dbReference>
<evidence type="ECO:0000256" key="8">
    <source>
        <dbReference type="ARBA" id="ARBA00022989"/>
    </source>
</evidence>
<keyword evidence="6" id="KW-1278">Translocase</keyword>
<gene>
    <name evidence="16" type="ORF">SAMN05216490_3802</name>
</gene>
<feature type="transmembrane region" description="Helical" evidence="12">
    <location>
        <begin position="136"/>
        <end position="160"/>
    </location>
</feature>
<dbReference type="GO" id="GO:0005507">
    <property type="term" value="F:copper ion binding"/>
    <property type="evidence" value="ECO:0007669"/>
    <property type="project" value="InterPro"/>
</dbReference>
<dbReference type="PRINTS" id="PR01166">
    <property type="entry name" value="CYCOXIDASEII"/>
</dbReference>
<keyword evidence="5 10" id="KW-0812">Transmembrane</keyword>
<dbReference type="InterPro" id="IPR002429">
    <property type="entry name" value="CcO_II-like_C"/>
</dbReference>